<keyword evidence="4" id="KW-1185">Reference proteome</keyword>
<dbReference type="InterPro" id="IPR003156">
    <property type="entry name" value="DHHA1_dom"/>
</dbReference>
<sequence length="328" mass="35170">MALLFPQAEAEFNKVAGAIKNASNVAVLAHIKPDADAIGSACALVRGLRQIGIEASAYIGQPFPHANNLRSIPGVDEVIYGEALPADGLIVTVDCASVDRTGCYQSELMAQQERVIVLDHHRSNDGFGARNLIIDSESTTTIIRELFTYLGVELDAELAYCLYSGLVTDTGNFRWGSPRMHTLAGELLEFGLNPRNISLQLSDEMTADDLRLMGSALASLESRQVDDLTVSFMCIDEAAMQAMSQTAVEAVIDYARVLVGSDVGVVLKQFHSERWGISLRSTKVDVSVVASALGGGGHRPAAGYSAQGTKEQVQDRLLAALHDAYVAE</sequence>
<name>A0AAW5HQF1_9CORY</name>
<dbReference type="Pfam" id="PF01368">
    <property type="entry name" value="DHH"/>
    <property type="match status" value="1"/>
</dbReference>
<dbReference type="SUPFAM" id="SSF64182">
    <property type="entry name" value="DHH phosphoesterases"/>
    <property type="match status" value="1"/>
</dbReference>
<evidence type="ECO:0000259" key="2">
    <source>
        <dbReference type="Pfam" id="PF02272"/>
    </source>
</evidence>
<dbReference type="RefSeq" id="WP_070478899.1">
    <property type="nucleotide sequence ID" value="NZ_JAEUWV010000001.1"/>
</dbReference>
<dbReference type="AlphaFoldDB" id="A0AAW5HQF1"/>
<evidence type="ECO:0000313" key="4">
    <source>
        <dbReference type="Proteomes" id="UP001205920"/>
    </source>
</evidence>
<dbReference type="Gene3D" id="3.90.1640.10">
    <property type="entry name" value="inorganic pyrophosphatase (n-terminal core)"/>
    <property type="match status" value="1"/>
</dbReference>
<reference evidence="3 4" key="1">
    <citation type="submission" date="2021-01" db="EMBL/GenBank/DDBJ databases">
        <title>Identification and Characterization of Corynebacterium sp.</title>
        <authorList>
            <person name="Luo Q."/>
            <person name="Qu P."/>
            <person name="Chen Q."/>
        </authorList>
    </citation>
    <scope>NUCLEOTIDE SEQUENCE [LARGE SCALE GENOMIC DNA]</scope>
    <source>
        <strain evidence="3 4">MC-18</strain>
    </source>
</reference>
<dbReference type="PANTHER" id="PTHR47618">
    <property type="entry name" value="BIFUNCTIONAL OLIGORIBONUCLEASE AND PAP PHOSPHATASE NRNA"/>
    <property type="match status" value="1"/>
</dbReference>
<gene>
    <name evidence="3" type="ORF">JMN37_00750</name>
</gene>
<accession>A0AAW5HQF1</accession>
<dbReference type="InterPro" id="IPR038763">
    <property type="entry name" value="DHH_sf"/>
</dbReference>
<dbReference type="PANTHER" id="PTHR47618:SF1">
    <property type="entry name" value="BIFUNCTIONAL OLIGORIBONUCLEASE AND PAP PHOSPHATASE NRNA"/>
    <property type="match status" value="1"/>
</dbReference>
<proteinExistence type="predicted"/>
<dbReference type="InterPro" id="IPR051319">
    <property type="entry name" value="Oligoribo/pAp-PDE_c-di-AMP_PDE"/>
</dbReference>
<protein>
    <submittedName>
        <fullName evidence="3">Bifunctional oligoribonuclease/PAP phosphatase NrnA</fullName>
    </submittedName>
</protein>
<dbReference type="EMBL" id="JAEUWV010000001">
    <property type="protein sequence ID" value="MCO6393520.1"/>
    <property type="molecule type" value="Genomic_DNA"/>
</dbReference>
<evidence type="ECO:0000313" key="3">
    <source>
        <dbReference type="EMBL" id="MCO6393520.1"/>
    </source>
</evidence>
<dbReference type="Gene3D" id="3.10.310.30">
    <property type="match status" value="1"/>
</dbReference>
<dbReference type="Proteomes" id="UP001205920">
    <property type="component" value="Unassembled WGS sequence"/>
</dbReference>
<comment type="caution">
    <text evidence="3">The sequence shown here is derived from an EMBL/GenBank/DDBJ whole genome shotgun (WGS) entry which is preliminary data.</text>
</comment>
<feature type="domain" description="DDH" evidence="1">
    <location>
        <begin position="24"/>
        <end position="165"/>
    </location>
</feature>
<evidence type="ECO:0000259" key="1">
    <source>
        <dbReference type="Pfam" id="PF01368"/>
    </source>
</evidence>
<dbReference type="InterPro" id="IPR001667">
    <property type="entry name" value="DDH_dom"/>
</dbReference>
<dbReference type="GO" id="GO:0003676">
    <property type="term" value="F:nucleic acid binding"/>
    <property type="evidence" value="ECO:0007669"/>
    <property type="project" value="InterPro"/>
</dbReference>
<dbReference type="Pfam" id="PF02272">
    <property type="entry name" value="DHHA1"/>
    <property type="match status" value="1"/>
</dbReference>
<feature type="domain" description="DHHA1" evidence="2">
    <location>
        <begin position="242"/>
        <end position="323"/>
    </location>
</feature>
<organism evidence="3 4">
    <name type="scientific">Corynebacterium lipophilum</name>
    <dbReference type="NCBI Taxonomy" id="2804918"/>
    <lineage>
        <taxon>Bacteria</taxon>
        <taxon>Bacillati</taxon>
        <taxon>Actinomycetota</taxon>
        <taxon>Actinomycetes</taxon>
        <taxon>Mycobacteriales</taxon>
        <taxon>Corynebacteriaceae</taxon>
        <taxon>Corynebacterium</taxon>
    </lineage>
</organism>